<gene>
    <name evidence="2" type="ORF">IOK49_03850</name>
</gene>
<protein>
    <submittedName>
        <fullName evidence="2">FAD-dependent oxidoreductase</fullName>
    </submittedName>
</protein>
<dbReference type="OMA" id="YKPAFMY"/>
<evidence type="ECO:0000259" key="1">
    <source>
        <dbReference type="Pfam" id="PF07992"/>
    </source>
</evidence>
<dbReference type="InterPro" id="IPR052541">
    <property type="entry name" value="SQRD"/>
</dbReference>
<dbReference type="PANTHER" id="PTHR43755">
    <property type="match status" value="1"/>
</dbReference>
<feature type="domain" description="FAD/NAD(P)-binding" evidence="1">
    <location>
        <begin position="7"/>
        <end position="139"/>
    </location>
</feature>
<dbReference type="Pfam" id="PF07992">
    <property type="entry name" value="Pyr_redox_2"/>
    <property type="match status" value="1"/>
</dbReference>
<dbReference type="RefSeq" id="WP_014557749.1">
    <property type="nucleotide sequence ID" value="NZ_JADEZV010000002.1"/>
</dbReference>
<evidence type="ECO:0000313" key="3">
    <source>
        <dbReference type="Proteomes" id="UP000652307"/>
    </source>
</evidence>
<name>A0A843A7C4_9CREN</name>
<dbReference type="GO" id="GO:0016491">
    <property type="term" value="F:oxidoreductase activity"/>
    <property type="evidence" value="ECO:0007669"/>
    <property type="project" value="InterPro"/>
</dbReference>
<comment type="caution">
    <text evidence="2">The sequence shown here is derived from an EMBL/GenBank/DDBJ whole genome shotgun (WGS) entry which is preliminary data.</text>
</comment>
<dbReference type="SUPFAM" id="SSF51905">
    <property type="entry name" value="FAD/NAD(P)-binding domain"/>
    <property type="match status" value="2"/>
</dbReference>
<dbReference type="PANTHER" id="PTHR43755:SF1">
    <property type="entry name" value="FAD-DEPENDENT PYRIDINE NUCLEOTIDE-DISULPHIDE OXIDOREDUCTASE"/>
    <property type="match status" value="1"/>
</dbReference>
<dbReference type="GeneID" id="12449689"/>
<dbReference type="PRINTS" id="PR00411">
    <property type="entry name" value="PNDRDTASEI"/>
</dbReference>
<proteinExistence type="predicted"/>
<organism evidence="2 3">
    <name type="scientific">Fervidicoccus fontis</name>
    <dbReference type="NCBI Taxonomy" id="683846"/>
    <lineage>
        <taxon>Archaea</taxon>
        <taxon>Thermoproteota</taxon>
        <taxon>Thermoprotei</taxon>
        <taxon>Fervidicoccales</taxon>
        <taxon>Fervidicoccaceae</taxon>
        <taxon>Fervidicoccus</taxon>
    </lineage>
</organism>
<evidence type="ECO:0000313" key="2">
    <source>
        <dbReference type="EMBL" id="MBE9391208.1"/>
    </source>
</evidence>
<sequence length="395" mass="44505">MSEKRGIVIIGGGAGGIITANILAEKGKDVTLISDSNIHPFQPGYLFIAFKGHEPSKYIRTVEELLDPRVKFIQDKVTEVDLKERSIKTEKGKSISYEKVVVATGASLNYDLIPGHRENYEKMGDYYSTPEAAVKVWNNIKDMKKGKLVIGVPDLVIKCPPAPHKGTFLSAGYFKEKRADVRVELLYPAPHVYGEKEVSKAIEEKMKEFGNIDYRTSFLIDSIDNEKKVVRSATGEEVSFDALIMIPMHKGTNIKFNPPEVLDDDRYVKVHKNYLNIEGYDDAFAVGDCTNLPTSKSGVTAHLGAFAIAKRILGEESYFTGRTNCPCITDDEGLFVISDYDHHAVPVRFTRFKRLLEDVFIVMYWASLRYPLKYESIFDTYFKATEPSVLGERGW</sequence>
<dbReference type="InterPro" id="IPR036188">
    <property type="entry name" value="FAD/NAD-bd_sf"/>
</dbReference>
<reference evidence="2" key="1">
    <citation type="submission" date="2020-10" db="EMBL/GenBank/DDBJ databases">
        <title>Fervidococcus fontis strain 3639Fd - the first crenarchaeon capable of growth on lipids.</title>
        <authorList>
            <person name="Kochetkova T.V."/>
            <person name="Elcheninov A.G."/>
            <person name="Toschakov S.V."/>
            <person name="Kublanov I.V."/>
        </authorList>
    </citation>
    <scope>NUCLEOTIDE SEQUENCE</scope>
    <source>
        <strain evidence="2">3639Fd</strain>
    </source>
</reference>
<dbReference type="InterPro" id="IPR023753">
    <property type="entry name" value="FAD/NAD-binding_dom"/>
</dbReference>
<dbReference type="EMBL" id="JADEZV010000002">
    <property type="protein sequence ID" value="MBE9391208.1"/>
    <property type="molecule type" value="Genomic_DNA"/>
</dbReference>
<dbReference type="Proteomes" id="UP000652307">
    <property type="component" value="Unassembled WGS sequence"/>
</dbReference>
<dbReference type="AlphaFoldDB" id="A0A843A7C4"/>
<dbReference type="Gene3D" id="3.50.50.60">
    <property type="entry name" value="FAD/NAD(P)-binding domain"/>
    <property type="match status" value="2"/>
</dbReference>
<accession>A0A843A7C4</accession>